<dbReference type="PROSITE" id="PS00916">
    <property type="entry name" value="PI3_4_KINASE_2"/>
    <property type="match status" value="1"/>
</dbReference>
<reference evidence="17" key="2">
    <citation type="submission" date="2022-10" db="EMBL/GenBank/DDBJ databases">
        <authorList>
            <consortium name="ENA_rothamsted_submissions"/>
            <consortium name="culmorum"/>
            <person name="King R."/>
        </authorList>
    </citation>
    <scope>NUCLEOTIDE SEQUENCE</scope>
</reference>
<dbReference type="InterPro" id="IPR036940">
    <property type="entry name" value="PI3/4_kinase_cat_sf"/>
</dbReference>
<dbReference type="OrthoDB" id="381190at2759"/>
<evidence type="ECO:0000256" key="12">
    <source>
        <dbReference type="ARBA" id="ARBA00048679"/>
    </source>
</evidence>
<dbReference type="EMBL" id="OU895878">
    <property type="protein sequence ID" value="CAG9804557.1"/>
    <property type="molecule type" value="Genomic_DNA"/>
</dbReference>
<evidence type="ECO:0000256" key="2">
    <source>
        <dbReference type="ARBA" id="ARBA00012513"/>
    </source>
</evidence>
<keyword evidence="3" id="KW-0723">Serine/threonine-protein kinase</keyword>
<dbReference type="GO" id="GO:0006281">
    <property type="term" value="P:DNA repair"/>
    <property type="evidence" value="ECO:0007669"/>
    <property type="project" value="InterPro"/>
</dbReference>
<keyword evidence="7" id="KW-0418">Kinase</keyword>
<reference evidence="17" key="1">
    <citation type="submission" date="2022-01" db="EMBL/GenBank/DDBJ databases">
        <authorList>
            <person name="King R."/>
        </authorList>
    </citation>
    <scope>NUCLEOTIDE SEQUENCE</scope>
</reference>
<evidence type="ECO:0000256" key="1">
    <source>
        <dbReference type="ARBA" id="ARBA00004123"/>
    </source>
</evidence>
<dbReference type="PROSITE" id="PS51189">
    <property type="entry name" value="FAT"/>
    <property type="match status" value="1"/>
</dbReference>
<dbReference type="SMART" id="SM00146">
    <property type="entry name" value="PI3Kc"/>
    <property type="match status" value="1"/>
</dbReference>
<evidence type="ECO:0000313" key="18">
    <source>
        <dbReference type="Proteomes" id="UP001153620"/>
    </source>
</evidence>
<dbReference type="PROSITE" id="PS50290">
    <property type="entry name" value="PI3_4_KINASE_3"/>
    <property type="match status" value="1"/>
</dbReference>
<dbReference type="CDD" id="cd05171">
    <property type="entry name" value="PIKKc_ATM"/>
    <property type="match status" value="1"/>
</dbReference>
<evidence type="ECO:0000256" key="8">
    <source>
        <dbReference type="ARBA" id="ARBA00022840"/>
    </source>
</evidence>
<evidence type="ECO:0000256" key="10">
    <source>
        <dbReference type="ARBA" id="ARBA00023306"/>
    </source>
</evidence>
<protein>
    <recommendedName>
        <fullName evidence="13">Serine/threonine-protein kinase ATM</fullName>
        <ecNumber evidence="2">2.7.11.1</ecNumber>
    </recommendedName>
</protein>
<feature type="domain" description="PI3K/PI4K catalytic" evidence="14">
    <location>
        <begin position="2541"/>
        <end position="2864"/>
    </location>
</feature>
<keyword evidence="8" id="KW-0067">ATP-binding</keyword>
<feature type="domain" description="FAT" evidence="15">
    <location>
        <begin position="1820"/>
        <end position="2442"/>
    </location>
</feature>
<dbReference type="PROSITE" id="PS00915">
    <property type="entry name" value="PI3_4_KINASE_1"/>
    <property type="match status" value="1"/>
</dbReference>
<dbReference type="InterPro" id="IPR038980">
    <property type="entry name" value="ATM_plant"/>
</dbReference>
<dbReference type="Gene3D" id="1.10.1070.11">
    <property type="entry name" value="Phosphatidylinositol 3-/4-kinase, catalytic domain"/>
    <property type="match status" value="1"/>
</dbReference>
<dbReference type="InterPro" id="IPR016024">
    <property type="entry name" value="ARM-type_fold"/>
</dbReference>
<dbReference type="FunFam" id="3.30.1010.10:FF:000023">
    <property type="entry name" value="Serine/threonine-protein kinase ATM"/>
    <property type="match status" value="1"/>
</dbReference>
<comment type="catalytic activity">
    <reaction evidence="11">
        <text>L-threonyl-[protein] + ATP = O-phospho-L-threonyl-[protein] + ADP + H(+)</text>
        <dbReference type="Rhea" id="RHEA:46608"/>
        <dbReference type="Rhea" id="RHEA-COMP:11060"/>
        <dbReference type="Rhea" id="RHEA-COMP:11605"/>
        <dbReference type="ChEBI" id="CHEBI:15378"/>
        <dbReference type="ChEBI" id="CHEBI:30013"/>
        <dbReference type="ChEBI" id="CHEBI:30616"/>
        <dbReference type="ChEBI" id="CHEBI:61977"/>
        <dbReference type="ChEBI" id="CHEBI:456216"/>
        <dbReference type="EC" id="2.7.11.1"/>
    </reaction>
</comment>
<evidence type="ECO:0000256" key="7">
    <source>
        <dbReference type="ARBA" id="ARBA00022777"/>
    </source>
</evidence>
<dbReference type="InterPro" id="IPR000403">
    <property type="entry name" value="PI3/4_kinase_cat_dom"/>
</dbReference>
<dbReference type="Proteomes" id="UP001153620">
    <property type="component" value="Chromosome 2"/>
</dbReference>
<dbReference type="PANTHER" id="PTHR37079:SF4">
    <property type="entry name" value="SERINE_THREONINE-PROTEIN KINASE ATM"/>
    <property type="match status" value="1"/>
</dbReference>
<comment type="subcellular location">
    <subcellularLocation>
        <location evidence="1">Nucleus</location>
    </subcellularLocation>
</comment>
<dbReference type="InterPro" id="IPR044107">
    <property type="entry name" value="PIKKc_ATM"/>
</dbReference>
<feature type="domain" description="FATC" evidence="16">
    <location>
        <begin position="2876"/>
        <end position="2908"/>
    </location>
</feature>
<accession>A0A9N9RW04</accession>
<dbReference type="GO" id="GO:0005634">
    <property type="term" value="C:nucleus"/>
    <property type="evidence" value="ECO:0007669"/>
    <property type="project" value="UniProtKB-SubCell"/>
</dbReference>
<evidence type="ECO:0000256" key="4">
    <source>
        <dbReference type="ARBA" id="ARBA00022679"/>
    </source>
</evidence>
<keyword evidence="9" id="KW-0539">Nucleus</keyword>
<keyword evidence="6" id="KW-0227">DNA damage</keyword>
<dbReference type="Pfam" id="PF02260">
    <property type="entry name" value="FATC"/>
    <property type="match status" value="1"/>
</dbReference>
<dbReference type="Pfam" id="PF00454">
    <property type="entry name" value="PI3_PI4_kinase"/>
    <property type="match status" value="1"/>
</dbReference>
<dbReference type="InterPro" id="IPR011009">
    <property type="entry name" value="Kinase-like_dom_sf"/>
</dbReference>
<evidence type="ECO:0000313" key="17">
    <source>
        <dbReference type="EMBL" id="CAG9804557.1"/>
    </source>
</evidence>
<dbReference type="GO" id="GO:0005524">
    <property type="term" value="F:ATP binding"/>
    <property type="evidence" value="ECO:0007669"/>
    <property type="project" value="UniProtKB-KW"/>
</dbReference>
<dbReference type="Gene3D" id="3.30.1010.10">
    <property type="entry name" value="Phosphatidylinositol 3-kinase Catalytic Subunit, Chain A, domain 4"/>
    <property type="match status" value="1"/>
</dbReference>
<keyword evidence="4" id="KW-0808">Transferase</keyword>
<gene>
    <name evidence="17" type="ORF">CHIRRI_LOCUS7440</name>
</gene>
<evidence type="ECO:0000259" key="14">
    <source>
        <dbReference type="PROSITE" id="PS50290"/>
    </source>
</evidence>
<evidence type="ECO:0000259" key="16">
    <source>
        <dbReference type="PROSITE" id="PS51190"/>
    </source>
</evidence>
<evidence type="ECO:0000256" key="9">
    <source>
        <dbReference type="ARBA" id="ARBA00023242"/>
    </source>
</evidence>
<keyword evidence="18" id="KW-1185">Reference proteome</keyword>
<name>A0A9N9RW04_9DIPT</name>
<evidence type="ECO:0000256" key="6">
    <source>
        <dbReference type="ARBA" id="ARBA00022763"/>
    </source>
</evidence>
<organism evidence="17 18">
    <name type="scientific">Chironomus riparius</name>
    <dbReference type="NCBI Taxonomy" id="315576"/>
    <lineage>
        <taxon>Eukaryota</taxon>
        <taxon>Metazoa</taxon>
        <taxon>Ecdysozoa</taxon>
        <taxon>Arthropoda</taxon>
        <taxon>Hexapoda</taxon>
        <taxon>Insecta</taxon>
        <taxon>Pterygota</taxon>
        <taxon>Neoptera</taxon>
        <taxon>Endopterygota</taxon>
        <taxon>Diptera</taxon>
        <taxon>Nematocera</taxon>
        <taxon>Chironomoidea</taxon>
        <taxon>Chironomidae</taxon>
        <taxon>Chironominae</taxon>
        <taxon>Chironomus</taxon>
    </lineage>
</organism>
<dbReference type="PROSITE" id="PS51190">
    <property type="entry name" value="FATC"/>
    <property type="match status" value="1"/>
</dbReference>
<dbReference type="SUPFAM" id="SSF56112">
    <property type="entry name" value="Protein kinase-like (PK-like)"/>
    <property type="match status" value="1"/>
</dbReference>
<evidence type="ECO:0000256" key="3">
    <source>
        <dbReference type="ARBA" id="ARBA00022527"/>
    </source>
</evidence>
<evidence type="ECO:0000259" key="15">
    <source>
        <dbReference type="PROSITE" id="PS51189"/>
    </source>
</evidence>
<evidence type="ECO:0000256" key="5">
    <source>
        <dbReference type="ARBA" id="ARBA00022741"/>
    </source>
</evidence>
<keyword evidence="10" id="KW-0131">Cell cycle</keyword>
<keyword evidence="5" id="KW-0547">Nucleotide-binding</keyword>
<dbReference type="InterPro" id="IPR018936">
    <property type="entry name" value="PI3/4_kinase_CS"/>
</dbReference>
<dbReference type="InterPro" id="IPR014009">
    <property type="entry name" value="PIK_FAT"/>
</dbReference>
<dbReference type="SMART" id="SM01343">
    <property type="entry name" value="FATC"/>
    <property type="match status" value="1"/>
</dbReference>
<dbReference type="EC" id="2.7.11.1" evidence="2"/>
<evidence type="ECO:0000256" key="11">
    <source>
        <dbReference type="ARBA" id="ARBA00047899"/>
    </source>
</evidence>
<evidence type="ECO:0000256" key="13">
    <source>
        <dbReference type="ARBA" id="ARBA00073111"/>
    </source>
</evidence>
<comment type="catalytic activity">
    <reaction evidence="12">
        <text>L-seryl-[protein] + ATP = O-phospho-L-seryl-[protein] + ADP + H(+)</text>
        <dbReference type="Rhea" id="RHEA:17989"/>
        <dbReference type="Rhea" id="RHEA-COMP:9863"/>
        <dbReference type="Rhea" id="RHEA-COMP:11604"/>
        <dbReference type="ChEBI" id="CHEBI:15378"/>
        <dbReference type="ChEBI" id="CHEBI:29999"/>
        <dbReference type="ChEBI" id="CHEBI:30616"/>
        <dbReference type="ChEBI" id="CHEBI:83421"/>
        <dbReference type="ChEBI" id="CHEBI:456216"/>
        <dbReference type="EC" id="2.7.11.1"/>
    </reaction>
</comment>
<dbReference type="SUPFAM" id="SSF48371">
    <property type="entry name" value="ARM repeat"/>
    <property type="match status" value="1"/>
</dbReference>
<dbReference type="GO" id="GO:0004674">
    <property type="term" value="F:protein serine/threonine kinase activity"/>
    <property type="evidence" value="ECO:0007669"/>
    <property type="project" value="UniProtKB-KW"/>
</dbReference>
<proteinExistence type="predicted"/>
<dbReference type="InterPro" id="IPR003152">
    <property type="entry name" value="FATC_dom"/>
</dbReference>
<sequence length="2908" mass="338168">MSNTNEIEDLKRDLRTDKKLNRQKAFANLSLLVTNQRHIVNRVFEDSERDAELSYDAFFYSAHEGIKIQALTLGDFDIHEGDNRIRIYSTAMSDLQEASNDPLCPPQSIIQNTQLIQAVIEVLRNGLLLRHFGNTYLSLLNRVFESSTDFTAIQCEDWKVILKMLIKIMKANSPKFTFLLLVECAQKVTIAGCENSYLALEMINLNVFEQLKNIIASRNSGTNYVKERQELIVLLYYCCRDNIVDFRFEICRFLEEFTFHINSAFLSDKHDRYRPFLFKLMDLALIAHIPMLGNDKDQMEYIHDKKNWFNTIKQYEYLLLEDLKPMGMAYREKIPPKVSSITCEFAARFCFYAYWNDEIFKDHETEDSGEHVPKRMKLTNKLQTIIERIKPSVERPGIYNWKWLAVLCELIENYPQTLQNDDIAEIIILLSECQPMIDFKEQIYSFTKCCSILLQHEEGFKNTANKLVYSRCQTLWSKISDEAARCCSNSNKNLIESHKLLQLLIYHHKYSSPAFIESVIKIFTSNSTIKCDTTLDTLIVLLKSFNLDSLQNGKEYAKEILRFAFEKITLAVLKKVIAGNDKPSYPVLAHLAILCSLLKTDVMNYYKNMKIDASDFYGKIIDMVEQKNYKTEVESIINLMQLKMRGKLIIENENFLKHTEKLTAENNLEVPTELKCMVDEEIFCELMKLTELGEKIITENSTVIEIKDYLRDVMSSNELMMNLLSELLKMEATNQKKMENLFITKRILLYMQEIERIFSIISTRNIEFDTTDTNKLALQINAMLSSHYHSAVGKLIRNYDLKNCLKWIFNQVDREFYDTEEYPNLKLNLKAFINAKFDQKIRYVMITTLCEYFNYEGINTDTVVQWIDKIEFSIDNNIDMHTIFKVVDIFGRQKNIPEEAAIWIWGAGIVYICKMHRSNLYIMNCIINKLAELKQFTHQYFDLSKYYVTVYTSFSKLCSYDVNSNRCYGSKIVSKFLRQFKHFHESYFIMCYDQPVVKQMYEKIYKECLCSDSFEVKMAAIECFSTILFSNHEDINPINEQKVMNTCRKSLFKDFLSNYGFVYKDNYENHNDVDVNNLSTYIQLFTALFFVNFNFRRSNLFELAKIFINFSLTENEGLIIFQKVLKQLKCSCSKSVINTNDIVDLISKWVEMSIEMSKFPWHLIGCQTYQDFINDHYNLILLSALKTKCEVVDDFLESVELLLNQAALPIMSRCLAFMIPFRAKCVIKYEVNINEMSNKLITAFNEDEQKLLLLENLPKVIIHILENVIDNQKFLEMTGFQMDFCATFESIKFNDFQKCIKYIENTCNIKTDQNLVTYLCKNSLSYVEQLFLLQKKNIQGTESKEQKLLSLLHYNILAIESLEYMKDQNVTYENCIKEYLSREIANFYCFLIISTTFGEKLRIMAAAFLLNYLKEIIPVCSNYFKSQLQRIIPQLVSVCKNLSVKNDPQNLKSKCFEIMNFLVLNQPSLNEEIATLDRFPLSNDFSELRTKQLSIKYGDEDFALIEEIEHFLEIKNRRIEGLTALYEHLASKTSELKYLFEELKTMTGDKANSTLHRLIRSLVGYIRENDEERAVEAVKCLGQIGCHNISTIIFDVEDKDNETTYVTFSNVLNCQRLICNRVLEKLELLLIHHNVNIFQVASEACYYLFGSASSIDFVPSPNFSPFLTKNRSNENLFYLEPKSDKVLDLHSFVVENNTLEYSRFMKGFCVNMNLYAGDRMLINLIQMQLEFAETLFPLIFHLILLYNNETANSEILKTLSYYFEQCFEKLNYSELTNEGSVFINKKIIRQMLKLAEKIRIYSQDNPSSKMAIKQDLNFLHIAKAAKHCEASFTAIQYCEMWARKTLEKFNVPFSVSIKDKTLEDIMYRSYSAIGVQEATGLFLNPLTNRSEYLKNNDLHLQSLLEISKNAPCEDYMKLLNDVNLHHVSNKFNENMNNSNKSQQYECLWKLSKWNTIVETDCVIKDDKGMIDYKEEFEKYHYHGLQYSSNNDEVGIRNAVYKSRKMITQLVNHHILECSNSLYKFLEMSHRLAQIEDFSEVLFKRSTNELMLKKWKIHEGLPFDYEHCNKVFLQRNSILSTANIRAGKRTWVPDAVQYNSLFLVKNAVLAGQHNDAIPLITELKESISSLPKKLEVLLEEAKLNMNKNEEMAKSCLSEIINIKIKDDDAILLSIAHRLYGEILAENFSDDLLVISTNYFDVSMTYLDNYARFHGKQYLVAKLDDDAAFNTFSQSLLTEKIDDEKSRLIESKIYDASCIYDTVARYNDREYEFKLSYITSPDFIQKKNTYAKNVERLKLMKMSFTKDADADFKKSYAILSKSTDLDRIEIENAEKEKKLAAKNAIYYYVRSTIYSPDDNILNIFRIVSLMLANFSKSSFIRVFLEKNLLKIPSYKFVIALPQLTVRLNDSKSDPLNKLLRALLTRCALDHPHHTLPLILALVNSYADSDNDNENEEARVLGAKDLWETLKKDHKSIKPIMIEMEKMSAALINLANMPLKTSSIPSDHKVLKLTNLKYAHCPTIDLTVMRSCNYQKSLITVQKWDPNVKSVGGINAPKRIEVLCSDGIRRPQLLKGKDDMRQDAIMEQIFGVVNKLLLLDKNMQKNNARIRTYKVVPFSRRSGILEWCANTTPIGCYLAGERGSDGRIINKGAHEIYRPNDWSPALCMRKISEIPANLDSDDKLEKFNEILCRIKPVFHNFFYEKFKNPGQHFERRFAYTISVAVSSMIGYILGIGDRHVQNILIDLKTAELIHIDFGVAFEQGKILPHPELIPFRLTRDIIAPFGVSGVDGIFRKACENTIEILRKNDKALTTILEVLLYDPMYMWTFGVDQARRSQLECESDDDLSGEKVEHDLMASRALNCVKMKLKGMAENTSVRYPSIEGQVQYLIQAATNPSYLSKLFRGWQAYL</sequence>
<dbReference type="PANTHER" id="PTHR37079">
    <property type="entry name" value="SERINE/THREONINE-PROTEIN KINASE ATM"/>
    <property type="match status" value="1"/>
</dbReference>